<protein>
    <submittedName>
        <fullName evidence="2">Uncharacterized protein</fullName>
    </submittedName>
</protein>
<name>A0A2R8ADE1_9RHOB</name>
<evidence type="ECO:0000256" key="1">
    <source>
        <dbReference type="SAM" id="SignalP"/>
    </source>
</evidence>
<proteinExistence type="predicted"/>
<evidence type="ECO:0000313" key="3">
    <source>
        <dbReference type="Proteomes" id="UP000244932"/>
    </source>
</evidence>
<accession>A0A2R8ADE1</accession>
<gene>
    <name evidence="2" type="ORF">POI8812_02527</name>
</gene>
<dbReference type="EMBL" id="OMKW01000003">
    <property type="protein sequence ID" value="SPF30192.1"/>
    <property type="molecule type" value="Genomic_DNA"/>
</dbReference>
<dbReference type="AlphaFoldDB" id="A0A2R8ADE1"/>
<keyword evidence="3" id="KW-1185">Reference proteome</keyword>
<feature type="chain" id="PRO_5015336384" evidence="1">
    <location>
        <begin position="23"/>
        <end position="110"/>
    </location>
</feature>
<sequence>MSKFLAYASTAALIALAQPALADPSHCPPGHAMKGWCSAGEPSNMGRAQGDTDVEIDSDLIIIRDLDRFRLPPLAEGERYAIVGDRVVRVSAEEYATIAVVGALSELLVE</sequence>
<dbReference type="RefSeq" id="WP_146186166.1">
    <property type="nucleotide sequence ID" value="NZ_OMKW01000003.1"/>
</dbReference>
<keyword evidence="1" id="KW-0732">Signal</keyword>
<reference evidence="2 3" key="1">
    <citation type="submission" date="2018-03" db="EMBL/GenBank/DDBJ databases">
        <authorList>
            <person name="Keele B.F."/>
        </authorList>
    </citation>
    <scope>NUCLEOTIDE SEQUENCE [LARGE SCALE GENOMIC DNA]</scope>
    <source>
        <strain evidence="2 3">CeCT 8812</strain>
    </source>
</reference>
<dbReference type="Proteomes" id="UP000244932">
    <property type="component" value="Unassembled WGS sequence"/>
</dbReference>
<organism evidence="2 3">
    <name type="scientific">Pontivivens insulae</name>
    <dbReference type="NCBI Taxonomy" id="1639689"/>
    <lineage>
        <taxon>Bacteria</taxon>
        <taxon>Pseudomonadati</taxon>
        <taxon>Pseudomonadota</taxon>
        <taxon>Alphaproteobacteria</taxon>
        <taxon>Rhodobacterales</taxon>
        <taxon>Paracoccaceae</taxon>
        <taxon>Pontivivens</taxon>
    </lineage>
</organism>
<feature type="signal peptide" evidence="1">
    <location>
        <begin position="1"/>
        <end position="22"/>
    </location>
</feature>
<evidence type="ECO:0000313" key="2">
    <source>
        <dbReference type="EMBL" id="SPF30192.1"/>
    </source>
</evidence>